<keyword evidence="7" id="KW-1133">Transmembrane helix</keyword>
<keyword evidence="5" id="KW-0460">Magnesium</keyword>
<dbReference type="VEuPathDB" id="FungiDB:MELLADRAFT_89895"/>
<protein>
    <recommendedName>
        <fullName evidence="8">Nudix hydrolase domain-containing protein</fullName>
    </recommendedName>
</protein>
<keyword evidence="4" id="KW-0378">Hydrolase</keyword>
<evidence type="ECO:0000256" key="7">
    <source>
        <dbReference type="SAM" id="Phobius"/>
    </source>
</evidence>
<dbReference type="Proteomes" id="UP000001072">
    <property type="component" value="Unassembled WGS sequence"/>
</dbReference>
<evidence type="ECO:0000313" key="10">
    <source>
        <dbReference type="Proteomes" id="UP000001072"/>
    </source>
</evidence>
<reference evidence="10" key="1">
    <citation type="journal article" date="2011" name="Proc. Natl. Acad. Sci. U.S.A.">
        <title>Obligate biotrophy features unraveled by the genomic analysis of rust fungi.</title>
        <authorList>
            <person name="Duplessis S."/>
            <person name="Cuomo C.A."/>
            <person name="Lin Y.-C."/>
            <person name="Aerts A."/>
            <person name="Tisserant E."/>
            <person name="Veneault-Fourrey C."/>
            <person name="Joly D.L."/>
            <person name="Hacquard S."/>
            <person name="Amselem J."/>
            <person name="Cantarel B.L."/>
            <person name="Chiu R."/>
            <person name="Coutinho P.M."/>
            <person name="Feau N."/>
            <person name="Field M."/>
            <person name="Frey P."/>
            <person name="Gelhaye E."/>
            <person name="Goldberg J."/>
            <person name="Grabherr M.G."/>
            <person name="Kodira C.D."/>
            <person name="Kohler A."/>
            <person name="Kuees U."/>
            <person name="Lindquist E.A."/>
            <person name="Lucas S.M."/>
            <person name="Mago R."/>
            <person name="Mauceli E."/>
            <person name="Morin E."/>
            <person name="Murat C."/>
            <person name="Pangilinan J.L."/>
            <person name="Park R."/>
            <person name="Pearson M."/>
            <person name="Quesneville H."/>
            <person name="Rouhier N."/>
            <person name="Sakthikumar S."/>
            <person name="Salamov A.A."/>
            <person name="Schmutz J."/>
            <person name="Selles B."/>
            <person name="Shapiro H."/>
            <person name="Tanguay P."/>
            <person name="Tuskan G.A."/>
            <person name="Henrissat B."/>
            <person name="Van de Peer Y."/>
            <person name="Rouze P."/>
            <person name="Ellis J.G."/>
            <person name="Dodds P.N."/>
            <person name="Schein J.E."/>
            <person name="Zhong S."/>
            <person name="Hamelin R.C."/>
            <person name="Grigoriev I.V."/>
            <person name="Szabo L.J."/>
            <person name="Martin F."/>
        </authorList>
    </citation>
    <scope>NUCLEOTIDE SEQUENCE [LARGE SCALE GENOMIC DNA]</scope>
    <source>
        <strain evidence="10">98AG31 / pathotype 3-4-7</strain>
    </source>
</reference>
<feature type="transmembrane region" description="Helical" evidence="7">
    <location>
        <begin position="78"/>
        <end position="101"/>
    </location>
</feature>
<sequence length="457" mass="51177">MCLRFALHPLLKTSHRITAVPKRASSGGQMNGDVNQNSVNKQLSARVAKVDGDDKKARLSARSAAACRRRMRKPRLTYYLSLAVCRLIISWTFGPISLIIIKPLKELTKDGFNYHTLLLERNSTKGSFLSAHVFPGGNIEKDDSTMETSIDPNRSVIRSLKTCAIRETFEECGILVGTTVVDHDKSTLTNSIISDWRQRILYGSESFSNFVKMIKKEFGRDLKLDALTHHANYLTPLALPMRWDTHFFMYICPPDSTSSDTNSEAIGIEQANVDGLETVSMRWLTPLEGIKLATSSSTTDPEHQGLRLAPPQFYLLAELCSKLDYNSIFNQDNIPTRVDESCNVDGMVGSTRRIIEFIPEMIKPQSQNSNENSMSIKAISFQLVLPGDPQHSSTNKIIKNSPHLTNQTNGFKHRVYIRPPTRSPSKSSFFIPIGIERIGMENILGKGWEDVVIGEVD</sequence>
<name>F4RV10_MELLP</name>
<dbReference type="CDD" id="cd18870">
    <property type="entry name" value="NUDIX_AcylCoAdiphos_Nudt19"/>
    <property type="match status" value="1"/>
</dbReference>
<keyword evidence="6" id="KW-0464">Manganese</keyword>
<evidence type="ECO:0000256" key="1">
    <source>
        <dbReference type="ARBA" id="ARBA00001936"/>
    </source>
</evidence>
<dbReference type="InterPro" id="IPR015797">
    <property type="entry name" value="NUDIX_hydrolase-like_dom_sf"/>
</dbReference>
<dbReference type="STRING" id="747676.F4RV10"/>
<gene>
    <name evidence="9" type="ORF">MELLADRAFT_89895</name>
</gene>
<evidence type="ECO:0000256" key="5">
    <source>
        <dbReference type="ARBA" id="ARBA00022842"/>
    </source>
</evidence>
<feature type="domain" description="Nudix hydrolase" evidence="8">
    <location>
        <begin position="91"/>
        <end position="314"/>
    </location>
</feature>
<organism evidence="10">
    <name type="scientific">Melampsora larici-populina (strain 98AG31 / pathotype 3-4-7)</name>
    <name type="common">Poplar leaf rust fungus</name>
    <dbReference type="NCBI Taxonomy" id="747676"/>
    <lineage>
        <taxon>Eukaryota</taxon>
        <taxon>Fungi</taxon>
        <taxon>Dikarya</taxon>
        <taxon>Basidiomycota</taxon>
        <taxon>Pucciniomycotina</taxon>
        <taxon>Pucciniomycetes</taxon>
        <taxon>Pucciniales</taxon>
        <taxon>Melampsoraceae</taxon>
        <taxon>Melampsora</taxon>
    </lineage>
</organism>
<dbReference type="HOGENOM" id="CLU_598615_0_0_1"/>
<dbReference type="GO" id="GO:0046872">
    <property type="term" value="F:metal ion binding"/>
    <property type="evidence" value="ECO:0007669"/>
    <property type="project" value="UniProtKB-KW"/>
</dbReference>
<dbReference type="PANTHER" id="PTHR12318">
    <property type="entry name" value="TESTOSTERONE-REGULATED PROTEIN RP2"/>
    <property type="match status" value="1"/>
</dbReference>
<dbReference type="OrthoDB" id="1695362at2759"/>
<dbReference type="PROSITE" id="PS51462">
    <property type="entry name" value="NUDIX"/>
    <property type="match status" value="1"/>
</dbReference>
<keyword evidence="3" id="KW-0479">Metal-binding</keyword>
<dbReference type="Gene3D" id="3.90.79.10">
    <property type="entry name" value="Nucleoside Triphosphate Pyrophosphohydrolase"/>
    <property type="match status" value="1"/>
</dbReference>
<evidence type="ECO:0000256" key="6">
    <source>
        <dbReference type="ARBA" id="ARBA00023211"/>
    </source>
</evidence>
<dbReference type="RefSeq" id="XP_007412906.1">
    <property type="nucleotide sequence ID" value="XM_007412844.1"/>
</dbReference>
<evidence type="ECO:0000259" key="8">
    <source>
        <dbReference type="PROSITE" id="PS51462"/>
    </source>
</evidence>
<keyword evidence="10" id="KW-1185">Reference proteome</keyword>
<accession>F4RV10</accession>
<dbReference type="InterPro" id="IPR039121">
    <property type="entry name" value="NUDT19"/>
</dbReference>
<evidence type="ECO:0000313" key="9">
    <source>
        <dbReference type="EMBL" id="EGG03792.1"/>
    </source>
</evidence>
<dbReference type="GeneID" id="18935361"/>
<dbReference type="SUPFAM" id="SSF55811">
    <property type="entry name" value="Nudix"/>
    <property type="match status" value="1"/>
</dbReference>
<proteinExistence type="predicted"/>
<dbReference type="AlphaFoldDB" id="F4RV10"/>
<dbReference type="GO" id="GO:0016818">
    <property type="term" value="F:hydrolase activity, acting on acid anhydrides, in phosphorus-containing anhydrides"/>
    <property type="evidence" value="ECO:0007669"/>
    <property type="project" value="InterPro"/>
</dbReference>
<dbReference type="InParanoid" id="F4RV10"/>
<dbReference type="KEGG" id="mlr:MELLADRAFT_89895"/>
<keyword evidence="7" id="KW-0472">Membrane</keyword>
<comment type="cofactor">
    <cofactor evidence="1">
        <name>Mn(2+)</name>
        <dbReference type="ChEBI" id="CHEBI:29035"/>
    </cofactor>
</comment>
<dbReference type="PANTHER" id="PTHR12318:SF0">
    <property type="entry name" value="ACYL-COENZYME A DIPHOSPHATASE NUDT19"/>
    <property type="match status" value="1"/>
</dbReference>
<dbReference type="eggNOG" id="KOG3904">
    <property type="taxonomic scope" value="Eukaryota"/>
</dbReference>
<keyword evidence="7" id="KW-0812">Transmembrane</keyword>
<evidence type="ECO:0000256" key="3">
    <source>
        <dbReference type="ARBA" id="ARBA00022723"/>
    </source>
</evidence>
<dbReference type="EMBL" id="GL883122">
    <property type="protein sequence ID" value="EGG03792.1"/>
    <property type="molecule type" value="Genomic_DNA"/>
</dbReference>
<comment type="cofactor">
    <cofactor evidence="2">
        <name>Mg(2+)</name>
        <dbReference type="ChEBI" id="CHEBI:18420"/>
    </cofactor>
</comment>
<evidence type="ECO:0000256" key="4">
    <source>
        <dbReference type="ARBA" id="ARBA00022801"/>
    </source>
</evidence>
<dbReference type="GO" id="GO:0005739">
    <property type="term" value="C:mitochondrion"/>
    <property type="evidence" value="ECO:0007669"/>
    <property type="project" value="TreeGrafter"/>
</dbReference>
<evidence type="ECO:0000256" key="2">
    <source>
        <dbReference type="ARBA" id="ARBA00001946"/>
    </source>
</evidence>
<dbReference type="InterPro" id="IPR000086">
    <property type="entry name" value="NUDIX_hydrolase_dom"/>
</dbReference>